<keyword evidence="2" id="KW-1185">Reference proteome</keyword>
<dbReference type="AlphaFoldDB" id="A0A9W6GHI6"/>
<proteinExistence type="predicted"/>
<dbReference type="Proteomes" id="UP001144471">
    <property type="component" value="Unassembled WGS sequence"/>
</dbReference>
<evidence type="ECO:0000313" key="1">
    <source>
        <dbReference type="EMBL" id="GLI55343.1"/>
    </source>
</evidence>
<name>A0A9W6GHI6_9FUSO</name>
<organism evidence="1 2">
    <name type="scientific">Propionigenium maris DSM 9537</name>
    <dbReference type="NCBI Taxonomy" id="1123000"/>
    <lineage>
        <taxon>Bacteria</taxon>
        <taxon>Fusobacteriati</taxon>
        <taxon>Fusobacteriota</taxon>
        <taxon>Fusobacteriia</taxon>
        <taxon>Fusobacteriales</taxon>
        <taxon>Fusobacteriaceae</taxon>
        <taxon>Propionigenium</taxon>
    </lineage>
</organism>
<reference evidence="1" key="1">
    <citation type="submission" date="2022-12" db="EMBL/GenBank/DDBJ databases">
        <title>Reference genome sequencing for broad-spectrum identification of bacterial and archaeal isolates by mass spectrometry.</title>
        <authorList>
            <person name="Sekiguchi Y."/>
            <person name="Tourlousse D.M."/>
        </authorList>
    </citation>
    <scope>NUCLEOTIDE SEQUENCE</scope>
    <source>
        <strain evidence="1">10succ1</strain>
    </source>
</reference>
<dbReference type="EMBL" id="BSDY01000003">
    <property type="protein sequence ID" value="GLI55343.1"/>
    <property type="molecule type" value="Genomic_DNA"/>
</dbReference>
<comment type="caution">
    <text evidence="1">The sequence shown here is derived from an EMBL/GenBank/DDBJ whole genome shotgun (WGS) entry which is preliminary data.</text>
</comment>
<accession>A0A9W6GHI6</accession>
<evidence type="ECO:0000313" key="2">
    <source>
        <dbReference type="Proteomes" id="UP001144471"/>
    </source>
</evidence>
<sequence>MKRVILLMLMVFSVKGFSREEIRERGSLKAVAGRGVIAETRFHLDKLGALDSKGDIKLITSRGRRDLLKENTRIEGDGRSYIIKTFISKGEIEALLKEEVDIESFNRGFVFEVSYPFITDGVPQRLKGYFLYKPEDPVELRWENKNLDILTNLAPEESFAMDDIKILTIENIGRYSHLKKMVNISIKGRQREGRELKFNVERTYGERRINPKGEGGESFGEVDLSYELVQEGRELALYFSHSGKAPKKPGRYEHIEVIEVTFR</sequence>
<gene>
    <name evidence="1" type="ORF">PM10SUCC1_08570</name>
</gene>
<dbReference type="RefSeq" id="WP_281833727.1">
    <property type="nucleotide sequence ID" value="NZ_BSDY01000003.1"/>
</dbReference>
<protein>
    <submittedName>
        <fullName evidence="1">Uncharacterized protein</fullName>
    </submittedName>
</protein>